<accession>A0A8R1EXM3</accession>
<reference evidence="3" key="1">
    <citation type="submission" date="2010-08" db="EMBL/GenBank/DDBJ databases">
        <authorList>
            <consortium name="Caenorhabditis japonica Sequencing Consortium"/>
            <person name="Wilson R.K."/>
        </authorList>
    </citation>
    <scope>NUCLEOTIDE SEQUENCE [LARGE SCALE GENOMIC DNA]</scope>
    <source>
        <strain evidence="3">DF5081</strain>
    </source>
</reference>
<feature type="compositionally biased region" description="Basic residues" evidence="1">
    <location>
        <begin position="7"/>
        <end position="17"/>
    </location>
</feature>
<evidence type="ECO:0000313" key="2">
    <source>
        <dbReference type="EnsemblMetazoa" id="CJA42934a.1"/>
    </source>
</evidence>
<dbReference type="AlphaFoldDB" id="A0A8R1EXM3"/>
<dbReference type="Proteomes" id="UP000005237">
    <property type="component" value="Unassembled WGS sequence"/>
</dbReference>
<proteinExistence type="predicted"/>
<name>A0A8R1EXM3_CAEJA</name>
<organism evidence="2 3">
    <name type="scientific">Caenorhabditis japonica</name>
    <dbReference type="NCBI Taxonomy" id="281687"/>
    <lineage>
        <taxon>Eukaryota</taxon>
        <taxon>Metazoa</taxon>
        <taxon>Ecdysozoa</taxon>
        <taxon>Nematoda</taxon>
        <taxon>Chromadorea</taxon>
        <taxon>Rhabditida</taxon>
        <taxon>Rhabditina</taxon>
        <taxon>Rhabditomorpha</taxon>
        <taxon>Rhabditoidea</taxon>
        <taxon>Rhabditidae</taxon>
        <taxon>Peloderinae</taxon>
        <taxon>Caenorhabditis</taxon>
    </lineage>
</organism>
<protein>
    <submittedName>
        <fullName evidence="2">Uncharacterized protein</fullName>
    </submittedName>
</protein>
<evidence type="ECO:0000256" key="1">
    <source>
        <dbReference type="SAM" id="MobiDB-lite"/>
    </source>
</evidence>
<feature type="region of interest" description="Disordered" evidence="1">
    <location>
        <begin position="1"/>
        <end position="39"/>
    </location>
</feature>
<keyword evidence="3" id="KW-1185">Reference proteome</keyword>
<reference evidence="2" key="2">
    <citation type="submission" date="2022-06" db="UniProtKB">
        <authorList>
            <consortium name="EnsemblMetazoa"/>
        </authorList>
    </citation>
    <scope>IDENTIFICATION</scope>
    <source>
        <strain evidence="2">DF5081</strain>
    </source>
</reference>
<dbReference type="EnsemblMetazoa" id="CJA42934a.1">
    <property type="protein sequence ID" value="CJA42934a.1"/>
    <property type="gene ID" value="WBGene00218782"/>
</dbReference>
<evidence type="ECO:0000313" key="3">
    <source>
        <dbReference type="Proteomes" id="UP000005237"/>
    </source>
</evidence>
<sequence>MSERLRRPIPRPAKHNLAKPAKVEETEENSAAPGSEEPAPLNRQLNLMILDLAPVRPETIRVLIISQMTVLHALYTTLKTHAHSSSLDVYELDALQAKTTVFAPSAPIWISKYQSSEQIAHFAQHKTVSSLQDGHTSFTWKIPDGKRWTIPFAWHKHSSVSVSKVESLKSTRGQQAAGTISSCRDVREAQPTGQDFALLGIRDESQGKGEM</sequence>